<gene>
    <name evidence="1" type="ORF">S12H4_49139</name>
</gene>
<name>X1TWP0_9ZZZZ</name>
<feature type="non-terminal residue" evidence="1">
    <location>
        <position position="1"/>
    </location>
</feature>
<evidence type="ECO:0000313" key="1">
    <source>
        <dbReference type="EMBL" id="GAJ09758.1"/>
    </source>
</evidence>
<dbReference type="EMBL" id="BARW01030792">
    <property type="protein sequence ID" value="GAJ09758.1"/>
    <property type="molecule type" value="Genomic_DNA"/>
</dbReference>
<comment type="caution">
    <text evidence="1">The sequence shown here is derived from an EMBL/GenBank/DDBJ whole genome shotgun (WGS) entry which is preliminary data.</text>
</comment>
<reference evidence="1" key="1">
    <citation type="journal article" date="2014" name="Front. Microbiol.">
        <title>High frequency of phylogenetically diverse reductive dehalogenase-homologous genes in deep subseafloor sedimentary metagenomes.</title>
        <authorList>
            <person name="Kawai M."/>
            <person name="Futagami T."/>
            <person name="Toyoda A."/>
            <person name="Takaki Y."/>
            <person name="Nishi S."/>
            <person name="Hori S."/>
            <person name="Arai W."/>
            <person name="Tsubouchi T."/>
            <person name="Morono Y."/>
            <person name="Uchiyama I."/>
            <person name="Ito T."/>
            <person name="Fujiyama A."/>
            <person name="Inagaki F."/>
            <person name="Takami H."/>
        </authorList>
    </citation>
    <scope>NUCLEOTIDE SEQUENCE</scope>
    <source>
        <strain evidence="1">Expedition CK06-06</strain>
    </source>
</reference>
<proteinExistence type="predicted"/>
<protein>
    <submittedName>
        <fullName evidence="1">Uncharacterized protein</fullName>
    </submittedName>
</protein>
<organism evidence="1">
    <name type="scientific">marine sediment metagenome</name>
    <dbReference type="NCBI Taxonomy" id="412755"/>
    <lineage>
        <taxon>unclassified sequences</taxon>
        <taxon>metagenomes</taxon>
        <taxon>ecological metagenomes</taxon>
    </lineage>
</organism>
<accession>X1TWP0</accession>
<sequence>LLDDHVQCVSPTKDLNIGALAADTWTQVTLDMGDTSGCTAIISIGIDMKNDKGIFDFWIDQVRATKGGA</sequence>
<dbReference type="AlphaFoldDB" id="X1TWP0"/>